<dbReference type="NCBIfam" id="NF041644">
    <property type="entry name" value="CBO0543_fam"/>
    <property type="match status" value="1"/>
</dbReference>
<keyword evidence="1" id="KW-0472">Membrane</keyword>
<reference evidence="2" key="1">
    <citation type="submission" date="2021-03" db="EMBL/GenBank/DDBJ databases">
        <title>Bacillus suaedae sp. nov., isolated from Suaeda aralocaspica.</title>
        <authorList>
            <person name="Lei R.F.R."/>
        </authorList>
    </citation>
    <scope>NUCLEOTIDE SEQUENCE</scope>
    <source>
        <strain evidence="2">YZJH907-2</strain>
    </source>
</reference>
<feature type="transmembrane region" description="Helical" evidence="1">
    <location>
        <begin position="85"/>
        <end position="108"/>
    </location>
</feature>
<keyword evidence="1" id="KW-0812">Transmembrane</keyword>
<dbReference type="Proteomes" id="UP000678228">
    <property type="component" value="Unassembled WGS sequence"/>
</dbReference>
<accession>A0A941ATF0</accession>
<dbReference type="AlphaFoldDB" id="A0A941ATF0"/>
<dbReference type="EMBL" id="JAGKSQ010000004">
    <property type="protein sequence ID" value="MBP3951569.1"/>
    <property type="molecule type" value="Genomic_DNA"/>
</dbReference>
<proteinExistence type="predicted"/>
<evidence type="ECO:0000313" key="3">
    <source>
        <dbReference type="Proteomes" id="UP000678228"/>
    </source>
</evidence>
<dbReference type="InterPro" id="IPR048147">
    <property type="entry name" value="CBO0543-like"/>
</dbReference>
<gene>
    <name evidence="2" type="ORF">J7W16_10515</name>
</gene>
<feature type="transmembrane region" description="Helical" evidence="1">
    <location>
        <begin position="55"/>
        <end position="79"/>
    </location>
</feature>
<protein>
    <submittedName>
        <fullName evidence="2">Uncharacterized protein</fullName>
    </submittedName>
</protein>
<dbReference type="RefSeq" id="WP_210597274.1">
    <property type="nucleotide sequence ID" value="NZ_JAGKSQ010000004.1"/>
</dbReference>
<sequence>MKDIMNEFTTVQMEHFSYWREHTLWHWEFWVLLFLAVAPWVVWFIIRKRGSEARLLLSGAFAVIVASWFDFLGIAFGLWEYKAMLIPTIPSFMPWDISVVPVSIMIWLQFKPRMNPFIKAFSFSVIASFIGEPIFIWIGLYNPIHWSHLYSFPIYILIYLLAYKISKTDSTDLL</sequence>
<evidence type="ECO:0000256" key="1">
    <source>
        <dbReference type="SAM" id="Phobius"/>
    </source>
</evidence>
<feature type="transmembrane region" description="Helical" evidence="1">
    <location>
        <begin position="27"/>
        <end position="46"/>
    </location>
</feature>
<keyword evidence="3" id="KW-1185">Reference proteome</keyword>
<keyword evidence="1" id="KW-1133">Transmembrane helix</keyword>
<feature type="transmembrane region" description="Helical" evidence="1">
    <location>
        <begin position="146"/>
        <end position="163"/>
    </location>
</feature>
<comment type="caution">
    <text evidence="2">The sequence shown here is derived from an EMBL/GenBank/DDBJ whole genome shotgun (WGS) entry which is preliminary data.</text>
</comment>
<organism evidence="2 3">
    <name type="scientific">Halalkalibacter suaedae</name>
    <dbReference type="NCBI Taxonomy" id="2822140"/>
    <lineage>
        <taxon>Bacteria</taxon>
        <taxon>Bacillati</taxon>
        <taxon>Bacillota</taxon>
        <taxon>Bacilli</taxon>
        <taxon>Bacillales</taxon>
        <taxon>Bacillaceae</taxon>
        <taxon>Halalkalibacter</taxon>
    </lineage>
</organism>
<evidence type="ECO:0000313" key="2">
    <source>
        <dbReference type="EMBL" id="MBP3951569.1"/>
    </source>
</evidence>
<feature type="transmembrane region" description="Helical" evidence="1">
    <location>
        <begin position="120"/>
        <end position="140"/>
    </location>
</feature>
<name>A0A941ATF0_9BACI</name>